<dbReference type="AlphaFoldDB" id="A0A2Z4PPB8"/>
<dbReference type="Proteomes" id="UP000249898">
    <property type="component" value="Chromosome"/>
</dbReference>
<accession>A0A2Z4PPB8</accession>
<dbReference type="EMBL" id="CP016181">
    <property type="protein sequence ID" value="AWX99312.1"/>
    <property type="molecule type" value="Genomic_DNA"/>
</dbReference>
<evidence type="ECO:0000313" key="1">
    <source>
        <dbReference type="EMBL" id="AWX99312.1"/>
    </source>
</evidence>
<evidence type="ECO:0000313" key="2">
    <source>
        <dbReference type="Proteomes" id="UP000249898"/>
    </source>
</evidence>
<sequence>MTILNQAPQDTSLTLQNCGYRIENDRVIISIQRIGNERTEDNLSGTLRLQLCAFLQDVDKRSEQLVLASTTIGEIKGQHFLTDCHYDLFFQLPTTGTWQLALQLSEWDCVDYTLCNSVYFDTLYQVQAIPANFEPTMNVDEKVEENVTLPPKIPTTQKVVKKNVIGYVDGYRAINKSKVEKLLKVKGVPKKLLDKLVAERPFRSEKAVLNVKGMGPAMLNKIIAELTS</sequence>
<protein>
    <recommendedName>
        <fullName evidence="3">Helix-hairpin-helix DNA-binding motif class 1 domain-containing protein</fullName>
    </recommendedName>
</protein>
<organism evidence="1 2">
    <name type="scientific">Marinomonas primoryensis</name>
    <dbReference type="NCBI Taxonomy" id="178399"/>
    <lineage>
        <taxon>Bacteria</taxon>
        <taxon>Pseudomonadati</taxon>
        <taxon>Pseudomonadota</taxon>
        <taxon>Gammaproteobacteria</taxon>
        <taxon>Oceanospirillales</taxon>
        <taxon>Oceanospirillaceae</taxon>
        <taxon>Marinomonas</taxon>
    </lineage>
</organism>
<evidence type="ECO:0008006" key="3">
    <source>
        <dbReference type="Google" id="ProtNLM"/>
    </source>
</evidence>
<dbReference type="OrthoDB" id="9179253at2"/>
<proteinExistence type="predicted"/>
<gene>
    <name evidence="1" type="ORF">A8139_04320</name>
</gene>
<dbReference type="RefSeq" id="WP_112135967.1">
    <property type="nucleotide sequence ID" value="NZ_CP016181.1"/>
</dbReference>
<dbReference type="Gene3D" id="1.10.150.320">
    <property type="entry name" value="Photosystem II 12 kDa extrinsic protein"/>
    <property type="match status" value="1"/>
</dbReference>
<dbReference type="SUPFAM" id="SSF81585">
    <property type="entry name" value="PsbU/PolX domain-like"/>
    <property type="match status" value="1"/>
</dbReference>
<reference evidence="1 2" key="1">
    <citation type="submission" date="2016-06" db="EMBL/GenBank/DDBJ databases">
        <title>The sequenced genome of the ice-adhering bacterium Marinomonas primoryensis, from Antarctica.</title>
        <authorList>
            <person name="Graham L."/>
            <person name="Vance T.D.R."/>
            <person name="Davies P.L."/>
        </authorList>
    </citation>
    <scope>NUCLEOTIDE SEQUENCE [LARGE SCALE GENOMIC DNA]</scope>
    <source>
        <strain evidence="1 2">AceL</strain>
    </source>
</reference>
<name>A0A2Z4PPB8_9GAMM</name>